<proteinExistence type="predicted"/>
<dbReference type="AlphaFoldDB" id="A0AAV0W9E4"/>
<evidence type="ECO:0000313" key="2">
    <source>
        <dbReference type="Proteomes" id="UP001160148"/>
    </source>
</evidence>
<comment type="caution">
    <text evidence="1">The sequence shown here is derived from an EMBL/GenBank/DDBJ whole genome shotgun (WGS) entry which is preliminary data.</text>
</comment>
<gene>
    <name evidence="1" type="ORF">MEUPH1_LOCUS8547</name>
</gene>
<accession>A0AAV0W9E4</accession>
<name>A0AAV0W9E4_9HEMI</name>
<keyword evidence="2" id="KW-1185">Reference proteome</keyword>
<evidence type="ECO:0000313" key="1">
    <source>
        <dbReference type="EMBL" id="CAI6352286.1"/>
    </source>
</evidence>
<reference evidence="1 2" key="1">
    <citation type="submission" date="2023-01" db="EMBL/GenBank/DDBJ databases">
        <authorList>
            <person name="Whitehead M."/>
        </authorList>
    </citation>
    <scope>NUCLEOTIDE SEQUENCE [LARGE SCALE GENOMIC DNA]</scope>
</reference>
<sequence>MFDDDYDDDDDDHDMDWDKVLRGALTSVVEWRPQEEEHCFVQLVEVVINQAIHYHYQSGAGKKIKYENIGGDGYNYKTKLMDPVQIGLQDTVQAEHTEGCQAGVRPHDTRRAAAAVREACHAAEAAHAPRAAVRASARALLPAVRLAETNIIIKPFLTQPTTTLAIVVEVRTHLIFVVFTLLFL</sequence>
<dbReference type="EMBL" id="CARXXK010000001">
    <property type="protein sequence ID" value="CAI6352286.1"/>
    <property type="molecule type" value="Genomic_DNA"/>
</dbReference>
<protein>
    <submittedName>
        <fullName evidence="1">Uncharacterized protein</fullName>
    </submittedName>
</protein>
<dbReference type="Proteomes" id="UP001160148">
    <property type="component" value="Unassembled WGS sequence"/>
</dbReference>
<organism evidence="1 2">
    <name type="scientific">Macrosiphum euphorbiae</name>
    <name type="common">potato aphid</name>
    <dbReference type="NCBI Taxonomy" id="13131"/>
    <lineage>
        <taxon>Eukaryota</taxon>
        <taxon>Metazoa</taxon>
        <taxon>Ecdysozoa</taxon>
        <taxon>Arthropoda</taxon>
        <taxon>Hexapoda</taxon>
        <taxon>Insecta</taxon>
        <taxon>Pterygota</taxon>
        <taxon>Neoptera</taxon>
        <taxon>Paraneoptera</taxon>
        <taxon>Hemiptera</taxon>
        <taxon>Sternorrhyncha</taxon>
        <taxon>Aphidomorpha</taxon>
        <taxon>Aphidoidea</taxon>
        <taxon>Aphididae</taxon>
        <taxon>Macrosiphini</taxon>
        <taxon>Macrosiphum</taxon>
    </lineage>
</organism>